<dbReference type="SUPFAM" id="SSF46689">
    <property type="entry name" value="Homeodomain-like"/>
    <property type="match status" value="1"/>
</dbReference>
<name>A0A2G8B5Q5_9MYCO</name>
<dbReference type="InterPro" id="IPR042070">
    <property type="entry name" value="PucR_C-HTH_sf"/>
</dbReference>
<dbReference type="OrthoDB" id="5241664at2"/>
<evidence type="ECO:0000256" key="1">
    <source>
        <dbReference type="ARBA" id="ARBA00006754"/>
    </source>
</evidence>
<dbReference type="STRING" id="110505.ACT16_23170"/>
<reference evidence="2 3" key="1">
    <citation type="submission" date="2020-12" db="EMBL/GenBank/DDBJ databases">
        <title>Complete genome sequence of Mycobacterium heckeshornense JCM 15655T, closely related to a pathogenic non-tuberculous mycobacterial species Mycobacterium xenopi.</title>
        <authorList>
            <person name="Yoshida M."/>
            <person name="Fukano H."/>
            <person name="Asakura T."/>
            <person name="Suzuki M."/>
            <person name="Hoshino Y."/>
        </authorList>
    </citation>
    <scope>NUCLEOTIDE SEQUENCE [LARGE SCALE GENOMIC DNA]</scope>
    <source>
        <strain evidence="2 3">JCM 15655</strain>
    </source>
</reference>
<dbReference type="InterPro" id="IPR051448">
    <property type="entry name" value="CdaR-like_regulators"/>
</dbReference>
<dbReference type="Gene3D" id="1.10.10.2840">
    <property type="entry name" value="PucR C-terminal helix-turn-helix domain"/>
    <property type="match status" value="1"/>
</dbReference>
<dbReference type="PANTHER" id="PTHR33744">
    <property type="entry name" value="CARBOHYDRATE DIACID REGULATOR"/>
    <property type="match status" value="1"/>
</dbReference>
<dbReference type="InterPro" id="IPR025736">
    <property type="entry name" value="PucR_C-HTH_dom"/>
</dbReference>
<keyword evidence="3" id="KW-1185">Reference proteome</keyword>
<accession>A0A2G8B5Q5</accession>
<dbReference type="Proteomes" id="UP000595446">
    <property type="component" value="Chromosome"/>
</dbReference>
<dbReference type="Pfam" id="PF13556">
    <property type="entry name" value="HTH_30"/>
    <property type="match status" value="1"/>
</dbReference>
<dbReference type="EMBL" id="AP024237">
    <property type="protein sequence ID" value="BCO37171.1"/>
    <property type="molecule type" value="Genomic_DNA"/>
</dbReference>
<dbReference type="RefSeq" id="WP_048893792.1">
    <property type="nucleotide sequence ID" value="NZ_AP024237.1"/>
</dbReference>
<sequence length="571" mass="62092">MTTEAHSRVDTVEIIDASHGLAELAAINFDQLDGEEILQKANSAVARLTPCRVEAAYRCVDGMLMGPPGQPRRPDLESQLPACDTEGPVALAGAPWARAYALRGQDSVHGYLVVSAGEPPMRAHCLLLTLLAQKTGAALACAQIRARGAGLARRLDETQARLQDAQRRLRQRATMHEMFVGVLASGAGESGIATALHQVTGLPVSVEDRFGNLLAWAGPDQPQPYPKPDRNSRERLLKTLAVRNNAMRVKERLAILVRSRAAVLGVVSLIDPELRAQNEQVEALEYASTILAMELSRRRSLAEMELALRRELLDDLLTGTDVAGAYARAEALGHDLHGPHYVVLVHYPHVTQAVLSTAVCRAATALQLRYLHGRHDGMVVLLVDERPDPRALHEAISARLGSTGAVIGIGTQCQTPADFPESLAKARRALNIRLHSATPQGASAYDELGFYRLVDAAQSGGAVEDYVREWLGALLDYDERKNSDFVATLSHYLECGGNYDETAAALHIHRSTLRYRLARIAELTGYDLRDVDTRFNLHAATRAWRFLKPANRSEATASVTGCPGGGSTRVH</sequence>
<dbReference type="Pfam" id="PF17853">
    <property type="entry name" value="GGDEF_2"/>
    <property type="match status" value="1"/>
</dbReference>
<evidence type="ECO:0000313" key="3">
    <source>
        <dbReference type="Proteomes" id="UP000595446"/>
    </source>
</evidence>
<evidence type="ECO:0000313" key="2">
    <source>
        <dbReference type="EMBL" id="BCO37171.1"/>
    </source>
</evidence>
<comment type="similarity">
    <text evidence="1">Belongs to the CdaR family.</text>
</comment>
<gene>
    <name evidence="2" type="ORF">MHEC_36040</name>
</gene>
<organism evidence="2 3">
    <name type="scientific">Mycobacterium heckeshornense</name>
    <dbReference type="NCBI Taxonomy" id="110505"/>
    <lineage>
        <taxon>Bacteria</taxon>
        <taxon>Bacillati</taxon>
        <taxon>Actinomycetota</taxon>
        <taxon>Actinomycetes</taxon>
        <taxon>Mycobacteriales</taxon>
        <taxon>Mycobacteriaceae</taxon>
        <taxon>Mycobacterium</taxon>
    </lineage>
</organism>
<dbReference type="AlphaFoldDB" id="A0A2G8B5Q5"/>
<protein>
    <submittedName>
        <fullName evidence="2">Uncharacterized protein</fullName>
    </submittedName>
</protein>
<dbReference type="PANTHER" id="PTHR33744:SF1">
    <property type="entry name" value="DNA-BINDING TRANSCRIPTIONAL ACTIVATOR ADER"/>
    <property type="match status" value="1"/>
</dbReference>
<dbReference type="InterPro" id="IPR009057">
    <property type="entry name" value="Homeodomain-like_sf"/>
</dbReference>
<dbReference type="InterPro" id="IPR041522">
    <property type="entry name" value="CdaR_GGDEF"/>
</dbReference>
<proteinExistence type="inferred from homology"/>